<organism evidence="5 6">
    <name type="scientific">Flagellimonas nanhaiensis</name>
    <dbReference type="NCBI Taxonomy" id="2292706"/>
    <lineage>
        <taxon>Bacteria</taxon>
        <taxon>Pseudomonadati</taxon>
        <taxon>Bacteroidota</taxon>
        <taxon>Flavobacteriia</taxon>
        <taxon>Flavobacteriales</taxon>
        <taxon>Flavobacteriaceae</taxon>
        <taxon>Flagellimonas</taxon>
    </lineage>
</organism>
<dbReference type="SMART" id="SM00342">
    <property type="entry name" value="HTH_ARAC"/>
    <property type="match status" value="1"/>
</dbReference>
<keyword evidence="1" id="KW-0805">Transcription regulation</keyword>
<dbReference type="Pfam" id="PF06445">
    <property type="entry name" value="GyrI-like"/>
    <property type="match status" value="1"/>
</dbReference>
<dbReference type="OrthoDB" id="9816011at2"/>
<dbReference type="EMBL" id="QTJX01000003">
    <property type="protein sequence ID" value="RDY58850.1"/>
    <property type="molecule type" value="Genomic_DNA"/>
</dbReference>
<evidence type="ECO:0000259" key="4">
    <source>
        <dbReference type="PROSITE" id="PS01124"/>
    </source>
</evidence>
<feature type="domain" description="HTH araC/xylS-type" evidence="4">
    <location>
        <begin position="16"/>
        <end position="114"/>
    </location>
</feature>
<dbReference type="InterPro" id="IPR050908">
    <property type="entry name" value="SmbC-like"/>
</dbReference>
<dbReference type="Gene3D" id="3.20.80.10">
    <property type="entry name" value="Regulatory factor, effector binding domain"/>
    <property type="match status" value="1"/>
</dbReference>
<dbReference type="InterPro" id="IPR018060">
    <property type="entry name" value="HTH_AraC"/>
</dbReference>
<dbReference type="GO" id="GO:0003700">
    <property type="term" value="F:DNA-binding transcription factor activity"/>
    <property type="evidence" value="ECO:0007669"/>
    <property type="project" value="InterPro"/>
</dbReference>
<proteinExistence type="predicted"/>
<name>A0A371JNV0_9FLAO</name>
<evidence type="ECO:0000256" key="1">
    <source>
        <dbReference type="ARBA" id="ARBA00023015"/>
    </source>
</evidence>
<dbReference type="PROSITE" id="PS00041">
    <property type="entry name" value="HTH_ARAC_FAMILY_1"/>
    <property type="match status" value="1"/>
</dbReference>
<evidence type="ECO:0000313" key="5">
    <source>
        <dbReference type="EMBL" id="RDY58850.1"/>
    </source>
</evidence>
<dbReference type="InterPro" id="IPR029442">
    <property type="entry name" value="GyrI-like"/>
</dbReference>
<evidence type="ECO:0000313" key="6">
    <source>
        <dbReference type="Proteomes" id="UP000261828"/>
    </source>
</evidence>
<dbReference type="SUPFAM" id="SSF46689">
    <property type="entry name" value="Homeodomain-like"/>
    <property type="match status" value="2"/>
</dbReference>
<evidence type="ECO:0000256" key="2">
    <source>
        <dbReference type="ARBA" id="ARBA00023125"/>
    </source>
</evidence>
<dbReference type="AlphaFoldDB" id="A0A371JNV0"/>
<evidence type="ECO:0000256" key="3">
    <source>
        <dbReference type="ARBA" id="ARBA00023163"/>
    </source>
</evidence>
<dbReference type="InterPro" id="IPR010499">
    <property type="entry name" value="AraC_E-bd"/>
</dbReference>
<dbReference type="InterPro" id="IPR018062">
    <property type="entry name" value="HTH_AraC-typ_CS"/>
</dbReference>
<dbReference type="PRINTS" id="PR00032">
    <property type="entry name" value="HTHARAC"/>
</dbReference>
<dbReference type="SUPFAM" id="SSF55136">
    <property type="entry name" value="Probable bacterial effector-binding domain"/>
    <property type="match status" value="1"/>
</dbReference>
<sequence>MNQSEHNKTLYYQKLNRVIEYVHNHLDEKIEIKTLAELSHFSPFHFHRIIKALLGEPIGAYITRTRLETAAKMIRYSELPIEEIAYSVGYETPSSLTKAFKQHFGITPSDYRKTKTFNIKPLQTMEITSLNIKKPKLITLEEQFCIYVSMKGPYNKMDYPGAWETLWNEVKSQKLFTAGIQHFGQPFDDPHVTDEANLRYDACLVIHKDAKPNGKVGTKMLKGGKFAVFLYQGSYKNLSQVYDHIFNNWLLESGEELRDESVRERYLNNAEKTEESKLKTEIYIPIK</sequence>
<gene>
    <name evidence="5" type="ORF">DX873_14395</name>
</gene>
<dbReference type="PANTHER" id="PTHR40055:SF1">
    <property type="entry name" value="TRANSCRIPTIONAL REGULATOR YGIV-RELATED"/>
    <property type="match status" value="1"/>
</dbReference>
<keyword evidence="2" id="KW-0238">DNA-binding</keyword>
<dbReference type="GO" id="GO:0043565">
    <property type="term" value="F:sequence-specific DNA binding"/>
    <property type="evidence" value="ECO:0007669"/>
    <property type="project" value="InterPro"/>
</dbReference>
<dbReference type="RefSeq" id="WP_116185170.1">
    <property type="nucleotide sequence ID" value="NZ_QTJX01000003.1"/>
</dbReference>
<keyword evidence="6" id="KW-1185">Reference proteome</keyword>
<dbReference type="PROSITE" id="PS01124">
    <property type="entry name" value="HTH_ARAC_FAMILY_2"/>
    <property type="match status" value="1"/>
</dbReference>
<dbReference type="InterPro" id="IPR009057">
    <property type="entry name" value="Homeodomain-like_sf"/>
</dbReference>
<dbReference type="PANTHER" id="PTHR40055">
    <property type="entry name" value="TRANSCRIPTIONAL REGULATOR YGIV-RELATED"/>
    <property type="match status" value="1"/>
</dbReference>
<reference evidence="5 6" key="1">
    <citation type="submission" date="2018-08" db="EMBL/GenBank/DDBJ databases">
        <title>Muricauda nanhaiensis sp. nov., isolated from seawater of the South China Sea.</title>
        <authorList>
            <person name="Dang Y."/>
        </authorList>
    </citation>
    <scope>NUCLEOTIDE SEQUENCE [LARGE SCALE GENOMIC DNA]</scope>
    <source>
        <strain evidence="5 6">SM1704</strain>
    </source>
</reference>
<comment type="caution">
    <text evidence="5">The sequence shown here is derived from an EMBL/GenBank/DDBJ whole genome shotgun (WGS) entry which is preliminary data.</text>
</comment>
<dbReference type="SMART" id="SM00871">
    <property type="entry name" value="AraC_E_bind"/>
    <property type="match status" value="1"/>
</dbReference>
<dbReference type="Gene3D" id="1.10.10.60">
    <property type="entry name" value="Homeodomain-like"/>
    <property type="match status" value="2"/>
</dbReference>
<protein>
    <submittedName>
        <fullName evidence="5">AraC family transcriptional regulator</fullName>
    </submittedName>
</protein>
<keyword evidence="3" id="KW-0804">Transcription</keyword>
<dbReference type="InterPro" id="IPR011256">
    <property type="entry name" value="Reg_factor_effector_dom_sf"/>
</dbReference>
<dbReference type="Proteomes" id="UP000261828">
    <property type="component" value="Unassembled WGS sequence"/>
</dbReference>
<dbReference type="Pfam" id="PF12833">
    <property type="entry name" value="HTH_18"/>
    <property type="match status" value="1"/>
</dbReference>
<accession>A0A371JNV0</accession>
<dbReference type="InterPro" id="IPR020449">
    <property type="entry name" value="Tscrpt_reg_AraC-type_HTH"/>
</dbReference>